<dbReference type="PANTHER" id="PTHR32039:SF7">
    <property type="entry name" value="COMPETENCE PROTEIN COMM"/>
    <property type="match status" value="1"/>
</dbReference>
<dbReference type="InterPro" id="IPR000523">
    <property type="entry name" value="Mg_chelatse_chII-like_cat_dom"/>
</dbReference>
<evidence type="ECO:0000259" key="2">
    <source>
        <dbReference type="Pfam" id="PF13335"/>
    </source>
</evidence>
<dbReference type="Pfam" id="PF13541">
    <property type="entry name" value="ChlI"/>
    <property type="match status" value="1"/>
</dbReference>
<dbReference type="Gene3D" id="3.40.50.300">
    <property type="entry name" value="P-loop containing nucleotide triphosphate hydrolases"/>
    <property type="match status" value="1"/>
</dbReference>
<dbReference type="RefSeq" id="WP_132322146.1">
    <property type="nucleotide sequence ID" value="NZ_FWZT01000017.1"/>
</dbReference>
<dbReference type="AlphaFoldDB" id="A0A1Y6CGS9"/>
<dbReference type="InterPro" id="IPR027417">
    <property type="entry name" value="P-loop_NTPase"/>
</dbReference>
<name>A0A1Y6CGS9_9BACT</name>
<protein>
    <submittedName>
        <fullName evidence="3">Magnesium chelatase family protein</fullName>
    </submittedName>
</protein>
<dbReference type="Proteomes" id="UP000192907">
    <property type="component" value="Unassembled WGS sequence"/>
</dbReference>
<dbReference type="Gene3D" id="3.30.230.10">
    <property type="match status" value="1"/>
</dbReference>
<gene>
    <name evidence="3" type="ORF">SAMN06296036_11738</name>
</gene>
<proteinExistence type="predicted"/>
<evidence type="ECO:0000259" key="1">
    <source>
        <dbReference type="Pfam" id="PF01078"/>
    </source>
</evidence>
<accession>A0A1Y6CGS9</accession>
<dbReference type="PANTHER" id="PTHR32039">
    <property type="entry name" value="MAGNESIUM-CHELATASE SUBUNIT CHLI"/>
    <property type="match status" value="1"/>
</dbReference>
<dbReference type="PROSITE" id="PS00676">
    <property type="entry name" value="SIGMA54_INTERACT_2"/>
    <property type="match status" value="1"/>
</dbReference>
<dbReference type="EMBL" id="FWZT01000017">
    <property type="protein sequence ID" value="SMF54732.1"/>
    <property type="molecule type" value="Genomic_DNA"/>
</dbReference>
<dbReference type="Pfam" id="PF01078">
    <property type="entry name" value="Mg_chelatase"/>
    <property type="match status" value="1"/>
</dbReference>
<feature type="domain" description="Mg chelatase-related protein C-terminal" evidence="2">
    <location>
        <begin position="414"/>
        <end position="506"/>
    </location>
</feature>
<dbReference type="InterPro" id="IPR014721">
    <property type="entry name" value="Ribsml_uS5_D2-typ_fold_subgr"/>
</dbReference>
<evidence type="ECO:0000313" key="3">
    <source>
        <dbReference type="EMBL" id="SMF54732.1"/>
    </source>
</evidence>
<dbReference type="STRING" id="1513793.SAMN06296036_11738"/>
<dbReference type="GO" id="GO:0005524">
    <property type="term" value="F:ATP binding"/>
    <property type="evidence" value="ECO:0007669"/>
    <property type="project" value="InterPro"/>
</dbReference>
<dbReference type="InterPro" id="IPR045006">
    <property type="entry name" value="CHLI-like"/>
</dbReference>
<sequence length="511" mass="56691">MNPKIHSIAFHGSQCSSVTIECCHARGFAGIQGLGLHIETVKSIREKVTTVLERSQLKMSAKKIILSCSPAESHFNSHFDLPAAIALFALHTTSKIRANLEEIYCAGELSLNGGIKPVLRIVPLVLEAQAQGAKVLILPKENQHELAALRQIPGAHQDMKILHFENLSEIIAWLNGSQDPQEVITPPAGICSSDTVSFDDMQLTPKLKTIITTVILGMHNLFLRGTPGTGKSMLSQRLPSLMPLLEPKQHLDVLKIHSLSERSIPSRLLAGRAPFRSPHHLGSAQGIIGTPDLPGDISLAHGGILFLDELPEYRRDLLEGLREPLETGEIQVSRAQKKKVWPGQFLLVAAANNCPCGWLGSRRRLCQCLQQSITRYQQKLSGPLMDRIDIHLTMDEPNEDQLSLLGATSFQGQTLEMKKKIDSARAWSKHRHDRLGVRANGQIPAHQILTECRFLSGEESQAVTKLQRALPTRRSQVRALRVARTIADLERRENVTLEDVKLALELQHHQR</sequence>
<dbReference type="OrthoDB" id="9813147at2"/>
<dbReference type="Pfam" id="PF13335">
    <property type="entry name" value="Mg_chelatase_C"/>
    <property type="match status" value="1"/>
</dbReference>
<feature type="domain" description="Magnesium chelatase ChlI-like catalytic" evidence="1">
    <location>
        <begin position="206"/>
        <end position="399"/>
    </location>
</feature>
<dbReference type="InterPro" id="IPR025158">
    <property type="entry name" value="Mg_chelat-rel_C"/>
</dbReference>
<organism evidence="3 4">
    <name type="scientific">Pseudobacteriovorax antillogorgiicola</name>
    <dbReference type="NCBI Taxonomy" id="1513793"/>
    <lineage>
        <taxon>Bacteria</taxon>
        <taxon>Pseudomonadati</taxon>
        <taxon>Bdellovibrionota</taxon>
        <taxon>Oligoflexia</taxon>
        <taxon>Oligoflexales</taxon>
        <taxon>Pseudobacteriovoracaceae</taxon>
        <taxon>Pseudobacteriovorax</taxon>
    </lineage>
</organism>
<dbReference type="SUPFAM" id="SSF54211">
    <property type="entry name" value="Ribosomal protein S5 domain 2-like"/>
    <property type="match status" value="1"/>
</dbReference>
<dbReference type="InterPro" id="IPR025943">
    <property type="entry name" value="Sigma_54_int_dom_ATP-bd_2"/>
</dbReference>
<reference evidence="4" key="1">
    <citation type="submission" date="2017-04" db="EMBL/GenBank/DDBJ databases">
        <authorList>
            <person name="Varghese N."/>
            <person name="Submissions S."/>
        </authorList>
    </citation>
    <scope>NUCLEOTIDE SEQUENCE [LARGE SCALE GENOMIC DNA]</scope>
    <source>
        <strain evidence="4">RKEM611</strain>
    </source>
</reference>
<evidence type="ECO:0000313" key="4">
    <source>
        <dbReference type="Proteomes" id="UP000192907"/>
    </source>
</evidence>
<dbReference type="InterPro" id="IPR020568">
    <property type="entry name" value="Ribosomal_Su5_D2-typ_SF"/>
</dbReference>
<keyword evidence="4" id="KW-1185">Reference proteome</keyword>
<dbReference type="SUPFAM" id="SSF52540">
    <property type="entry name" value="P-loop containing nucleoside triphosphate hydrolases"/>
    <property type="match status" value="1"/>
</dbReference>